<dbReference type="InterPro" id="IPR003583">
    <property type="entry name" value="Hlx-hairpin-Hlx_DNA-bd_motif"/>
</dbReference>
<keyword evidence="4 6" id="KW-0560">Oxidoreductase</keyword>
<dbReference type="Pfam" id="PF12836">
    <property type="entry name" value="HHH_3"/>
    <property type="match status" value="1"/>
</dbReference>
<gene>
    <name evidence="6" type="primary">msrB_22</name>
    <name evidence="6" type="ORF">SDC9_148446</name>
</gene>
<evidence type="ECO:0000259" key="5">
    <source>
        <dbReference type="PROSITE" id="PS51790"/>
    </source>
</evidence>
<dbReference type="AlphaFoldDB" id="A0A645EIT3"/>
<dbReference type="InterPro" id="IPR002579">
    <property type="entry name" value="Met_Sox_Rdtase_MsrB_dom"/>
</dbReference>
<dbReference type="NCBIfam" id="NF004036">
    <property type="entry name" value="PRK05508.1"/>
    <property type="match status" value="1"/>
</dbReference>
<dbReference type="EMBL" id="VSSQ01047258">
    <property type="protein sequence ID" value="MPN01240.1"/>
    <property type="molecule type" value="Genomic_DNA"/>
</dbReference>
<dbReference type="GO" id="GO:0046872">
    <property type="term" value="F:metal ion binding"/>
    <property type="evidence" value="ECO:0007669"/>
    <property type="project" value="UniProtKB-KW"/>
</dbReference>
<dbReference type="InterPro" id="IPR004509">
    <property type="entry name" value="Competence_ComEA_HhH"/>
</dbReference>
<dbReference type="SUPFAM" id="SSF51316">
    <property type="entry name" value="Mss4-like"/>
    <property type="match status" value="1"/>
</dbReference>
<evidence type="ECO:0000256" key="3">
    <source>
        <dbReference type="ARBA" id="ARBA00022833"/>
    </source>
</evidence>
<dbReference type="NCBIfam" id="TIGR00426">
    <property type="entry name" value="competence protein ComEA helix-hairpin-helix repeat region"/>
    <property type="match status" value="1"/>
</dbReference>
<dbReference type="SUPFAM" id="SSF47781">
    <property type="entry name" value="RuvA domain 2-like"/>
    <property type="match status" value="1"/>
</dbReference>
<dbReference type="GO" id="GO:0006281">
    <property type="term" value="P:DNA repair"/>
    <property type="evidence" value="ECO:0007669"/>
    <property type="project" value="InterPro"/>
</dbReference>
<organism evidence="6">
    <name type="scientific">bioreactor metagenome</name>
    <dbReference type="NCBI Taxonomy" id="1076179"/>
    <lineage>
        <taxon>unclassified sequences</taxon>
        <taxon>metagenomes</taxon>
        <taxon>ecological metagenomes</taxon>
    </lineage>
</organism>
<dbReference type="Gene3D" id="1.10.150.320">
    <property type="entry name" value="Photosystem II 12 kDa extrinsic protein"/>
    <property type="match status" value="1"/>
</dbReference>
<name>A0A645EIT3_9ZZZZ</name>
<keyword evidence="2" id="KW-0479">Metal-binding</keyword>
<dbReference type="EC" id="1.8.4.12" evidence="6"/>
<dbReference type="SMART" id="SM00278">
    <property type="entry name" value="HhH1"/>
    <property type="match status" value="2"/>
</dbReference>
<dbReference type="NCBIfam" id="TIGR00357">
    <property type="entry name" value="peptide-methionine (R)-S-oxide reductase MsrB"/>
    <property type="match status" value="1"/>
</dbReference>
<comment type="cofactor">
    <cofactor evidence="1">
        <name>Zn(2+)</name>
        <dbReference type="ChEBI" id="CHEBI:29105"/>
    </cofactor>
</comment>
<evidence type="ECO:0000256" key="4">
    <source>
        <dbReference type="ARBA" id="ARBA00023002"/>
    </source>
</evidence>
<dbReference type="PANTHER" id="PTHR46081:SF8">
    <property type="entry name" value="PEPTIDE METHIONINE SULFOXIDE REDUCTASE 2"/>
    <property type="match status" value="1"/>
</dbReference>
<evidence type="ECO:0000313" key="6">
    <source>
        <dbReference type="EMBL" id="MPN01240.1"/>
    </source>
</evidence>
<proteinExistence type="predicted"/>
<dbReference type="Pfam" id="PF01641">
    <property type="entry name" value="SelR"/>
    <property type="match status" value="1"/>
</dbReference>
<dbReference type="InterPro" id="IPR028427">
    <property type="entry name" value="Met_Sox_Rdtase_MsrB"/>
</dbReference>
<comment type="caution">
    <text evidence="6">The sequence shown here is derived from an EMBL/GenBank/DDBJ whole genome shotgun (WGS) entry which is preliminary data.</text>
</comment>
<keyword evidence="3" id="KW-0862">Zinc</keyword>
<protein>
    <submittedName>
        <fullName evidence="6">Peptide methionine sulfoxide reductase MsrB</fullName>
        <ecNumber evidence="6">1.8.4.12</ecNumber>
    </submittedName>
</protein>
<dbReference type="GO" id="GO:0030091">
    <property type="term" value="P:protein repair"/>
    <property type="evidence" value="ECO:0007669"/>
    <property type="project" value="InterPro"/>
</dbReference>
<dbReference type="Gene3D" id="2.170.150.20">
    <property type="entry name" value="Peptide methionine sulfoxide reductase"/>
    <property type="match status" value="1"/>
</dbReference>
<accession>A0A645EIT3</accession>
<sequence length="264" mass="29188">MKIKLILSGLLVLLAQTACTQQTNTQTMKYNQLTKEEAAVILHKGTERAFTGEYVDNKASGTYVCRQCNAPLYNSKDKFESHCGWPSFDDEIPGAVKRVRDADGRRTEIVCSNCEGHLGHVFTGEGFTEKDTRHCVNSISMKFIPENKTKMNGVFEQTPQEKEPAAGQSGDFALNPGQDNIITENSPEGTQNLETAQTHINLNTATAEELMKIKGIGGVLAQRILDYREKNGGFKMTDELLLIKGIGEATFDKIKPYVYTEGAK</sequence>
<dbReference type="InterPro" id="IPR011057">
    <property type="entry name" value="Mss4-like_sf"/>
</dbReference>
<dbReference type="GO" id="GO:0033743">
    <property type="term" value="F:peptide-methionine (R)-S-oxide reductase activity"/>
    <property type="evidence" value="ECO:0007669"/>
    <property type="project" value="UniProtKB-EC"/>
</dbReference>
<evidence type="ECO:0000256" key="2">
    <source>
        <dbReference type="ARBA" id="ARBA00022723"/>
    </source>
</evidence>
<dbReference type="PROSITE" id="PS51790">
    <property type="entry name" value="MSRB"/>
    <property type="match status" value="1"/>
</dbReference>
<feature type="domain" description="MsrB" evidence="5">
    <location>
        <begin position="26"/>
        <end position="146"/>
    </location>
</feature>
<dbReference type="GO" id="GO:0006979">
    <property type="term" value="P:response to oxidative stress"/>
    <property type="evidence" value="ECO:0007669"/>
    <property type="project" value="InterPro"/>
</dbReference>
<evidence type="ECO:0000256" key="1">
    <source>
        <dbReference type="ARBA" id="ARBA00001947"/>
    </source>
</evidence>
<reference evidence="6" key="1">
    <citation type="submission" date="2019-08" db="EMBL/GenBank/DDBJ databases">
        <authorList>
            <person name="Kucharzyk K."/>
            <person name="Murdoch R.W."/>
            <person name="Higgins S."/>
            <person name="Loffler F."/>
        </authorList>
    </citation>
    <scope>NUCLEOTIDE SEQUENCE</scope>
</reference>
<dbReference type="PANTHER" id="PTHR46081">
    <property type="entry name" value="PEPTIDE METHIONINE SULFOXIDE REDUCTASE 2"/>
    <property type="match status" value="1"/>
</dbReference>
<dbReference type="GO" id="GO:0003677">
    <property type="term" value="F:DNA binding"/>
    <property type="evidence" value="ECO:0007669"/>
    <property type="project" value="InterPro"/>
</dbReference>
<dbReference type="InterPro" id="IPR010994">
    <property type="entry name" value="RuvA_2-like"/>
</dbReference>